<feature type="domain" description="C2H2-type" evidence="9">
    <location>
        <begin position="27"/>
        <end position="54"/>
    </location>
</feature>
<dbReference type="PROSITE" id="PS50157">
    <property type="entry name" value="ZINC_FINGER_C2H2_2"/>
    <property type="match status" value="2"/>
</dbReference>
<evidence type="ECO:0000256" key="1">
    <source>
        <dbReference type="ARBA" id="ARBA00004123"/>
    </source>
</evidence>
<gene>
    <name evidence="10" type="ORF">B0J12DRAFT_120447</name>
</gene>
<evidence type="ECO:0000256" key="2">
    <source>
        <dbReference type="ARBA" id="ARBA00022723"/>
    </source>
</evidence>
<feature type="region of interest" description="Disordered" evidence="8">
    <location>
        <begin position="1"/>
        <end position="20"/>
    </location>
</feature>
<evidence type="ECO:0000256" key="4">
    <source>
        <dbReference type="ARBA" id="ARBA00022771"/>
    </source>
</evidence>
<dbReference type="Pfam" id="PF04082">
    <property type="entry name" value="Fungal_trans"/>
    <property type="match status" value="1"/>
</dbReference>
<evidence type="ECO:0000256" key="5">
    <source>
        <dbReference type="ARBA" id="ARBA00022833"/>
    </source>
</evidence>
<dbReference type="SUPFAM" id="SSF57667">
    <property type="entry name" value="beta-beta-alpha zinc fingers"/>
    <property type="match status" value="1"/>
</dbReference>
<keyword evidence="3" id="KW-0677">Repeat</keyword>
<keyword evidence="2" id="KW-0479">Metal-binding</keyword>
<evidence type="ECO:0000313" key="11">
    <source>
        <dbReference type="Proteomes" id="UP000774617"/>
    </source>
</evidence>
<comment type="subcellular location">
    <subcellularLocation>
        <location evidence="1">Nucleus</location>
    </subcellularLocation>
</comment>
<feature type="compositionally biased region" description="Low complexity" evidence="8">
    <location>
        <begin position="122"/>
        <end position="137"/>
    </location>
</feature>
<organism evidence="10 11">
    <name type="scientific">Macrophomina phaseolina</name>
    <dbReference type="NCBI Taxonomy" id="35725"/>
    <lineage>
        <taxon>Eukaryota</taxon>
        <taxon>Fungi</taxon>
        <taxon>Dikarya</taxon>
        <taxon>Ascomycota</taxon>
        <taxon>Pezizomycotina</taxon>
        <taxon>Dothideomycetes</taxon>
        <taxon>Dothideomycetes incertae sedis</taxon>
        <taxon>Botryosphaeriales</taxon>
        <taxon>Botryosphaeriaceae</taxon>
        <taxon>Macrophomina</taxon>
    </lineage>
</organism>
<feature type="compositionally biased region" description="Basic and acidic residues" evidence="8">
    <location>
        <begin position="252"/>
        <end position="270"/>
    </location>
</feature>
<accession>A0ABQ8G8H0</accession>
<evidence type="ECO:0000259" key="9">
    <source>
        <dbReference type="PROSITE" id="PS50157"/>
    </source>
</evidence>
<keyword evidence="6" id="KW-0539">Nucleus</keyword>
<dbReference type="PANTHER" id="PTHR40626:SF11">
    <property type="entry name" value="ZINC FINGER PROTEIN YPR022C"/>
    <property type="match status" value="1"/>
</dbReference>
<dbReference type="InterPro" id="IPR007219">
    <property type="entry name" value="XnlR_reg_dom"/>
</dbReference>
<reference evidence="10 11" key="1">
    <citation type="journal article" date="2021" name="Nat. Commun.">
        <title>Genetic determinants of endophytism in the Arabidopsis root mycobiome.</title>
        <authorList>
            <person name="Mesny F."/>
            <person name="Miyauchi S."/>
            <person name="Thiergart T."/>
            <person name="Pickel B."/>
            <person name="Atanasova L."/>
            <person name="Karlsson M."/>
            <person name="Huettel B."/>
            <person name="Barry K.W."/>
            <person name="Haridas S."/>
            <person name="Chen C."/>
            <person name="Bauer D."/>
            <person name="Andreopoulos W."/>
            <person name="Pangilinan J."/>
            <person name="LaButti K."/>
            <person name="Riley R."/>
            <person name="Lipzen A."/>
            <person name="Clum A."/>
            <person name="Drula E."/>
            <person name="Henrissat B."/>
            <person name="Kohler A."/>
            <person name="Grigoriev I.V."/>
            <person name="Martin F.M."/>
            <person name="Hacquard S."/>
        </authorList>
    </citation>
    <scope>NUCLEOTIDE SEQUENCE [LARGE SCALE GENOMIC DNA]</scope>
    <source>
        <strain evidence="10 11">MPI-SDFR-AT-0080</strain>
    </source>
</reference>
<dbReference type="InterPro" id="IPR036236">
    <property type="entry name" value="Znf_C2H2_sf"/>
</dbReference>
<comment type="caution">
    <text evidence="10">The sequence shown here is derived from an EMBL/GenBank/DDBJ whole genome shotgun (WGS) entry which is preliminary data.</text>
</comment>
<keyword evidence="11" id="KW-1185">Reference proteome</keyword>
<dbReference type="CDD" id="cd12148">
    <property type="entry name" value="fungal_TF_MHR"/>
    <property type="match status" value="1"/>
</dbReference>
<dbReference type="PROSITE" id="PS00028">
    <property type="entry name" value="ZINC_FINGER_C2H2_1"/>
    <property type="match status" value="2"/>
</dbReference>
<proteinExistence type="predicted"/>
<evidence type="ECO:0000256" key="3">
    <source>
        <dbReference type="ARBA" id="ARBA00022737"/>
    </source>
</evidence>
<dbReference type="Proteomes" id="UP000774617">
    <property type="component" value="Unassembled WGS sequence"/>
</dbReference>
<feature type="region of interest" description="Disordered" evidence="8">
    <location>
        <begin position="76"/>
        <end position="137"/>
    </location>
</feature>
<name>A0ABQ8G8H0_9PEZI</name>
<dbReference type="Gene3D" id="3.30.160.60">
    <property type="entry name" value="Classic Zinc Finger"/>
    <property type="match status" value="2"/>
</dbReference>
<evidence type="ECO:0000256" key="6">
    <source>
        <dbReference type="ARBA" id="ARBA00023242"/>
    </source>
</evidence>
<sequence>MDGAGTETRPQGHKHSRVQPLQGSSKLICSLCGAVFGRQEHLTRHVRSHSNHKPFSCTRCDRSFTRSDTLKRHIAKHRGTGSRDFHPGISGDHLSPGVFTSEAPCSTRGDAPSGEGIPASQSPYYNGSSNPVPPSSSISQGCAFSDLISRPASLGSFPSTSEYQAPDMSCTLFEYGGYDLANLLLTAPFDSPMCLDDSPAMLRQPDGKEATQTAPRLTGQPPSFREEKSAMVHPDLWSPSRPSSPQGFRIRSCHDTFTPKDAEEATESPRRPAPLQLSREEIANIEDHMHVAPIPGDKMAKLSAFIADQNNAHTVFQDSPVPVEADAEVINRFVQLYFEYFHPILPILHKPTFNERETPWLLVLAVATLGGHYARERSTSQFVSTLREYLRRAVIISLESAKSTLLQIWFAQVLLLSHVIMTYSGKKQLVLAALYQRNLLHVLCKGIITGSRTASQPAGEINRKAGVEDWLDLESAARVVYATWLLDCQHSLFLGLPPPSLSPKDLELPLPCAQEIWNRPVEQIDQAPQGAATLHEVLHGLQAGDRFPGIGEFARRIVVTGVHYESRTVLQAAECLQQSGALAHIIAGGIDGAHLPSADPMAAAAASPAVDGIYNSWRRRAVEALACLGPAADCPDGDGDECALVHCVSIRLYVPLTRLCALAGWMASEKATAAARRELSAWIRHDGENARRAVVHAAKLFGLVRRQAAGAYFEAHYVLLAALTMWAYALLEPEAVDQDARAHAAAALEAAAGSSRAVRLDTLEDGGESMARWRRYGAALVPHVVGVGSMQGRAGGLRVVGEAQRLLLQRAAWPISQKVAAVLSDLAVVGRTGSR</sequence>
<dbReference type="EMBL" id="JAGTJR010000016">
    <property type="protein sequence ID" value="KAH7047395.1"/>
    <property type="molecule type" value="Genomic_DNA"/>
</dbReference>
<keyword evidence="4 7" id="KW-0863">Zinc-finger</keyword>
<dbReference type="InterPro" id="IPR051059">
    <property type="entry name" value="VerF-like"/>
</dbReference>
<keyword evidence="5" id="KW-0862">Zinc</keyword>
<dbReference type="PANTHER" id="PTHR40626">
    <property type="entry name" value="MIP31509P"/>
    <property type="match status" value="1"/>
</dbReference>
<evidence type="ECO:0000256" key="7">
    <source>
        <dbReference type="PROSITE-ProRule" id="PRU00042"/>
    </source>
</evidence>
<evidence type="ECO:0000313" key="10">
    <source>
        <dbReference type="EMBL" id="KAH7047395.1"/>
    </source>
</evidence>
<protein>
    <submittedName>
        <fullName evidence="10">Fungal-specific transcription factor domain-containing protein</fullName>
    </submittedName>
</protein>
<feature type="region of interest" description="Disordered" evidence="8">
    <location>
        <begin position="202"/>
        <end position="275"/>
    </location>
</feature>
<dbReference type="SMART" id="SM00355">
    <property type="entry name" value="ZnF_C2H2"/>
    <property type="match status" value="2"/>
</dbReference>
<dbReference type="Pfam" id="PF00096">
    <property type="entry name" value="zf-C2H2"/>
    <property type="match status" value="2"/>
</dbReference>
<evidence type="ECO:0000256" key="8">
    <source>
        <dbReference type="SAM" id="MobiDB-lite"/>
    </source>
</evidence>
<feature type="domain" description="C2H2-type" evidence="9">
    <location>
        <begin position="55"/>
        <end position="82"/>
    </location>
</feature>
<dbReference type="InterPro" id="IPR013087">
    <property type="entry name" value="Znf_C2H2_type"/>
</dbReference>